<gene>
    <name evidence="3" type="ORF">ACFSOX_04455</name>
</gene>
<dbReference type="EMBL" id="JBHUIW010000003">
    <property type="protein sequence ID" value="MFD2181393.1"/>
    <property type="molecule type" value="Genomic_DNA"/>
</dbReference>
<reference evidence="4" key="1">
    <citation type="journal article" date="2019" name="Int. J. Syst. Evol. Microbiol.">
        <title>The Global Catalogue of Microorganisms (GCM) 10K type strain sequencing project: providing services to taxonomists for standard genome sequencing and annotation.</title>
        <authorList>
            <consortium name="The Broad Institute Genomics Platform"/>
            <consortium name="The Broad Institute Genome Sequencing Center for Infectious Disease"/>
            <person name="Wu L."/>
            <person name="Ma J."/>
        </authorList>
    </citation>
    <scope>NUCLEOTIDE SEQUENCE [LARGE SCALE GENOMIC DNA]</scope>
    <source>
        <strain evidence="4">CGMCC 1.6774</strain>
    </source>
</reference>
<organism evidence="3 4">
    <name type="scientific">Rhodoplanes azumiensis</name>
    <dbReference type="NCBI Taxonomy" id="1897628"/>
    <lineage>
        <taxon>Bacteria</taxon>
        <taxon>Pseudomonadati</taxon>
        <taxon>Pseudomonadota</taxon>
        <taxon>Alphaproteobacteria</taxon>
        <taxon>Hyphomicrobiales</taxon>
        <taxon>Nitrobacteraceae</taxon>
        <taxon>Rhodoplanes</taxon>
    </lineage>
</organism>
<comment type="subcellular location">
    <subcellularLocation>
        <location evidence="1">Virion</location>
    </subcellularLocation>
</comment>
<dbReference type="Gene3D" id="3.30.2320.10">
    <property type="entry name" value="hypothetical protein PF0899 domain"/>
    <property type="match status" value="1"/>
</dbReference>
<evidence type="ECO:0000259" key="2">
    <source>
        <dbReference type="Pfam" id="PF05065"/>
    </source>
</evidence>
<sequence length="442" mass="47348">MDIDLDRVPSNLAPCASPETKAGLDPRIDLRIPAHVGAQPTMDDFMRTFEAYKATNDARLGRIERRGAADPLTEERLARIDATLVEQQRRVDALALKSARPALGRDARDGRDAFDNPAACEHKAAFDAYVRKGDASGLLAIERKALSIGSAPDGGYLVPPEVEREIGRRLVDVSPIRSIAGTRTVSASVYKKPFMTSGPTVGWIGETGSRPQTATPALAELAFPTMELYAMPAATATLLDDAMVDIDAWLAAEVDQAFAEQEGAAFVAGDGVNKPKGFLAYPTVANGSWSWGNIGTVASGAAGAFPASDPADVLIDLAYALRVAYRRNATFVMNRKTESVVRKFKDTTGQYLWAPGLAAGQPATLLGYPVVIDDAMPDIAAGSLSIAFGDFRRGYLVVDRTGVRVLRDPYSAKPYVLFYTTKRVGGGVQDFEAIKLLKFAAS</sequence>
<dbReference type="InterPro" id="IPR024455">
    <property type="entry name" value="Phage_capsid"/>
</dbReference>
<evidence type="ECO:0000256" key="1">
    <source>
        <dbReference type="ARBA" id="ARBA00004328"/>
    </source>
</evidence>
<accession>A0ABW5AEN1</accession>
<comment type="caution">
    <text evidence="3">The sequence shown here is derived from an EMBL/GenBank/DDBJ whole genome shotgun (WGS) entry which is preliminary data.</text>
</comment>
<dbReference type="NCBIfam" id="TIGR01554">
    <property type="entry name" value="major_cap_HK97"/>
    <property type="match status" value="1"/>
</dbReference>
<protein>
    <submittedName>
        <fullName evidence="3">Phage major capsid protein</fullName>
    </submittedName>
</protein>
<feature type="domain" description="Phage capsid-like C-terminal" evidence="2">
    <location>
        <begin position="154"/>
        <end position="439"/>
    </location>
</feature>
<keyword evidence="4" id="KW-1185">Reference proteome</keyword>
<dbReference type="InterPro" id="IPR054612">
    <property type="entry name" value="Phage_capsid-like_C"/>
</dbReference>
<evidence type="ECO:0000313" key="3">
    <source>
        <dbReference type="EMBL" id="MFD2181393.1"/>
    </source>
</evidence>
<dbReference type="Proteomes" id="UP001597314">
    <property type="component" value="Unassembled WGS sequence"/>
</dbReference>
<dbReference type="RefSeq" id="WP_378476578.1">
    <property type="nucleotide sequence ID" value="NZ_JBHUIW010000003.1"/>
</dbReference>
<dbReference type="SUPFAM" id="SSF56563">
    <property type="entry name" value="Major capsid protein gp5"/>
    <property type="match status" value="1"/>
</dbReference>
<evidence type="ECO:0000313" key="4">
    <source>
        <dbReference type="Proteomes" id="UP001597314"/>
    </source>
</evidence>
<name>A0ABW5AEN1_9BRAD</name>
<proteinExistence type="predicted"/>
<dbReference type="Pfam" id="PF05065">
    <property type="entry name" value="Phage_capsid"/>
    <property type="match status" value="1"/>
</dbReference>